<dbReference type="RefSeq" id="XP_024585016.1">
    <property type="nucleotide sequence ID" value="XM_024719748.1"/>
</dbReference>
<sequence length="217" mass="23897">MLPWSRTNVSWRTITETLDTSEESTTRLLLYIILLVELLLAAGVCVSYALARFFHASQHDGDELRDATRSNDVLGVKLLIARGMNPNACSGDGTTALHVCGQQAMNRVACFLLEQGADVNVRDRLGLTPLHWAVQMRREEISPANRLSIIRTLLQHGADPRKPDASGITPLQIACRKENEASLGVLKDFLPGEEVDAGQAEITDMIDVSAREIYNSE</sequence>
<dbReference type="PROSITE" id="PS50297">
    <property type="entry name" value="ANK_REP_REGION"/>
    <property type="match status" value="2"/>
</dbReference>
<reference evidence="6" key="1">
    <citation type="submission" date="2014-09" db="EMBL/GenBank/DDBJ databases">
        <authorList>
            <person name="Sharma Rahul"/>
            <person name="Thines Marco"/>
        </authorList>
    </citation>
    <scope>NUCLEOTIDE SEQUENCE [LARGE SCALE GENOMIC DNA]</scope>
</reference>
<dbReference type="PROSITE" id="PS50088">
    <property type="entry name" value="ANK_REPEAT"/>
    <property type="match status" value="2"/>
</dbReference>
<dbReference type="SUPFAM" id="SSF48403">
    <property type="entry name" value="Ankyrin repeat"/>
    <property type="match status" value="1"/>
</dbReference>
<name>A0A0P1B4L7_PLAHL</name>
<keyword evidence="4" id="KW-0472">Membrane</keyword>
<dbReference type="GeneID" id="36401514"/>
<dbReference type="InterPro" id="IPR036770">
    <property type="entry name" value="Ankyrin_rpt-contain_sf"/>
</dbReference>
<dbReference type="EMBL" id="CCYD01002939">
    <property type="protein sequence ID" value="CEG48647.1"/>
    <property type="molecule type" value="Genomic_DNA"/>
</dbReference>
<organism evidence="5 6">
    <name type="scientific">Plasmopara halstedii</name>
    <name type="common">Downy mildew of sunflower</name>
    <dbReference type="NCBI Taxonomy" id="4781"/>
    <lineage>
        <taxon>Eukaryota</taxon>
        <taxon>Sar</taxon>
        <taxon>Stramenopiles</taxon>
        <taxon>Oomycota</taxon>
        <taxon>Peronosporomycetes</taxon>
        <taxon>Peronosporales</taxon>
        <taxon>Peronosporaceae</taxon>
        <taxon>Plasmopara</taxon>
    </lineage>
</organism>
<feature type="repeat" description="ANK" evidence="3">
    <location>
        <begin position="125"/>
        <end position="165"/>
    </location>
</feature>
<protein>
    <submittedName>
        <fullName evidence="5">FOG: Ankyrin repeat</fullName>
    </submittedName>
</protein>
<evidence type="ECO:0000256" key="3">
    <source>
        <dbReference type="PROSITE-ProRule" id="PRU00023"/>
    </source>
</evidence>
<dbReference type="OrthoDB" id="539213at2759"/>
<feature type="repeat" description="ANK" evidence="3">
    <location>
        <begin position="92"/>
        <end position="124"/>
    </location>
</feature>
<dbReference type="SMART" id="SM00248">
    <property type="entry name" value="ANK"/>
    <property type="match status" value="4"/>
</dbReference>
<evidence type="ECO:0000256" key="4">
    <source>
        <dbReference type="SAM" id="Phobius"/>
    </source>
</evidence>
<dbReference type="PANTHER" id="PTHR24171">
    <property type="entry name" value="ANKYRIN REPEAT DOMAIN-CONTAINING PROTEIN 39-RELATED"/>
    <property type="match status" value="1"/>
</dbReference>
<evidence type="ECO:0000256" key="2">
    <source>
        <dbReference type="ARBA" id="ARBA00023043"/>
    </source>
</evidence>
<dbReference type="Pfam" id="PF13637">
    <property type="entry name" value="Ank_4"/>
    <property type="match status" value="1"/>
</dbReference>
<keyword evidence="4" id="KW-0812">Transmembrane</keyword>
<dbReference type="PRINTS" id="PR01415">
    <property type="entry name" value="ANKYRIN"/>
</dbReference>
<evidence type="ECO:0000313" key="6">
    <source>
        <dbReference type="Proteomes" id="UP000054928"/>
    </source>
</evidence>
<feature type="transmembrane region" description="Helical" evidence="4">
    <location>
        <begin position="28"/>
        <end position="51"/>
    </location>
</feature>
<accession>A0A0P1B4L7</accession>
<dbReference type="Pfam" id="PF12796">
    <property type="entry name" value="Ank_2"/>
    <property type="match status" value="1"/>
</dbReference>
<dbReference type="STRING" id="4781.A0A0P1B4L7"/>
<keyword evidence="4" id="KW-1133">Transmembrane helix</keyword>
<keyword evidence="1" id="KW-0677">Repeat</keyword>
<dbReference type="InterPro" id="IPR002110">
    <property type="entry name" value="Ankyrin_rpt"/>
</dbReference>
<evidence type="ECO:0000256" key="1">
    <source>
        <dbReference type="ARBA" id="ARBA00022737"/>
    </source>
</evidence>
<keyword evidence="2 3" id="KW-0040">ANK repeat</keyword>
<dbReference type="AlphaFoldDB" id="A0A0P1B4L7"/>
<dbReference type="Proteomes" id="UP000054928">
    <property type="component" value="Unassembled WGS sequence"/>
</dbReference>
<keyword evidence="6" id="KW-1185">Reference proteome</keyword>
<dbReference type="Gene3D" id="1.25.40.20">
    <property type="entry name" value="Ankyrin repeat-containing domain"/>
    <property type="match status" value="1"/>
</dbReference>
<evidence type="ECO:0000313" key="5">
    <source>
        <dbReference type="EMBL" id="CEG48647.1"/>
    </source>
</evidence>
<proteinExistence type="predicted"/>